<comment type="similarity">
    <text evidence="2">Belongs to the hyi family.</text>
</comment>
<evidence type="ECO:0000259" key="4">
    <source>
        <dbReference type="Pfam" id="PF01261"/>
    </source>
</evidence>
<dbReference type="SUPFAM" id="SSF51658">
    <property type="entry name" value="Xylose isomerase-like"/>
    <property type="match status" value="1"/>
</dbReference>
<evidence type="ECO:0000313" key="5">
    <source>
        <dbReference type="EMBL" id="SIQ31506.1"/>
    </source>
</evidence>
<dbReference type="AlphaFoldDB" id="A0A1N6RRY5"/>
<organism evidence="5 6">
    <name type="scientific">Aquipseudomonas alcaligenes</name>
    <name type="common">Pseudomonas alcaligenes</name>
    <dbReference type="NCBI Taxonomy" id="43263"/>
    <lineage>
        <taxon>Bacteria</taxon>
        <taxon>Pseudomonadati</taxon>
        <taxon>Pseudomonadota</taxon>
        <taxon>Gammaproteobacteria</taxon>
        <taxon>Pseudomonadales</taxon>
        <taxon>Pseudomonadaceae</taxon>
        <taxon>Aquipseudomonas</taxon>
    </lineage>
</organism>
<dbReference type="InterPro" id="IPR050417">
    <property type="entry name" value="Sugar_Epim/Isomerase"/>
</dbReference>
<keyword evidence="5" id="KW-0670">Pyruvate</keyword>
<dbReference type="PANTHER" id="PTHR43489">
    <property type="entry name" value="ISOMERASE"/>
    <property type="match status" value="1"/>
</dbReference>
<sequence>MRIAANLSLLFTEHPMLERVAAAAAAGFDGVEVQFPYEIPADAFREALDGAAMPLVLINVPAGDLMIGGAGLASVPSRQEQFDSALQQALDYASVVRPMCVNVLPGRLADGLSSNEALDALVGNLRKAAEAFQALGVRVLFEAINPLDMPGFLVTTPEQLSDVLQRVAHANCSAQLDFYHMARQGISLTSAVHLLKGRIGHVQFADCPGRGAPGTGALDIITAIRLLIELHQDIWLGAEYMPQGLTENSLGWLVDWRGKPG</sequence>
<gene>
    <name evidence="5" type="ORF">SAMN05878282_103141</name>
</gene>
<dbReference type="InterPro" id="IPR036237">
    <property type="entry name" value="Xyl_isomerase-like_sf"/>
</dbReference>
<evidence type="ECO:0000256" key="2">
    <source>
        <dbReference type="PIRNR" id="PIRNR006241"/>
    </source>
</evidence>
<feature type="active site" description="Proton donor/acceptor" evidence="3">
    <location>
        <position position="239"/>
    </location>
</feature>
<feature type="active site" description="Proton donor/acceptor" evidence="3">
    <location>
        <position position="142"/>
    </location>
</feature>
<dbReference type="Gene3D" id="3.20.20.150">
    <property type="entry name" value="Divalent-metal-dependent TIM barrel enzymes"/>
    <property type="match status" value="1"/>
</dbReference>
<dbReference type="PIRSF" id="PIRSF006241">
    <property type="entry name" value="HyI"/>
    <property type="match status" value="1"/>
</dbReference>
<evidence type="ECO:0000313" key="6">
    <source>
        <dbReference type="Proteomes" id="UP000185841"/>
    </source>
</evidence>
<dbReference type="EMBL" id="FTMP01000003">
    <property type="protein sequence ID" value="SIQ31506.1"/>
    <property type="molecule type" value="Genomic_DNA"/>
</dbReference>
<accession>A0A1N6RRY5</accession>
<evidence type="ECO:0000256" key="1">
    <source>
        <dbReference type="ARBA" id="ARBA00023235"/>
    </source>
</evidence>
<name>A0A1N6RRY5_AQUAC</name>
<dbReference type="InterPro" id="IPR013022">
    <property type="entry name" value="Xyl_isomerase-like_TIM-brl"/>
</dbReference>
<reference evidence="5 6" key="1">
    <citation type="submission" date="2017-01" db="EMBL/GenBank/DDBJ databases">
        <authorList>
            <person name="Mah S.A."/>
            <person name="Swanson W.J."/>
            <person name="Moy G.W."/>
            <person name="Vacquier V.D."/>
        </authorList>
    </citation>
    <scope>NUCLEOTIDE SEQUENCE [LARGE SCALE GENOMIC DNA]</scope>
    <source>
        <strain evidence="5 6">RU36E</strain>
    </source>
</reference>
<dbReference type="Proteomes" id="UP000185841">
    <property type="component" value="Unassembled WGS sequence"/>
</dbReference>
<dbReference type="Pfam" id="PF01261">
    <property type="entry name" value="AP_endonuc_2"/>
    <property type="match status" value="1"/>
</dbReference>
<feature type="domain" description="Xylose isomerase-like TIM barrel" evidence="4">
    <location>
        <begin position="20"/>
        <end position="253"/>
    </location>
</feature>
<dbReference type="InterPro" id="IPR026040">
    <property type="entry name" value="HyI-like"/>
</dbReference>
<evidence type="ECO:0000256" key="3">
    <source>
        <dbReference type="PIRSR" id="PIRSR006241-50"/>
    </source>
</evidence>
<protein>
    <submittedName>
        <fullName evidence="5">Hydroxypyruvate isomerase</fullName>
    </submittedName>
</protein>
<dbReference type="RefSeq" id="WP_076426126.1">
    <property type="nucleotide sequence ID" value="NZ_FTMP01000003.1"/>
</dbReference>
<dbReference type="GO" id="GO:0008903">
    <property type="term" value="F:hydroxypyruvate isomerase activity"/>
    <property type="evidence" value="ECO:0007669"/>
    <property type="project" value="TreeGrafter"/>
</dbReference>
<dbReference type="PANTHER" id="PTHR43489:SF6">
    <property type="entry name" value="HYDROXYPYRUVATE ISOMERASE-RELATED"/>
    <property type="match status" value="1"/>
</dbReference>
<dbReference type="GO" id="GO:0046487">
    <property type="term" value="P:glyoxylate metabolic process"/>
    <property type="evidence" value="ECO:0007669"/>
    <property type="project" value="TreeGrafter"/>
</dbReference>
<proteinExistence type="inferred from homology"/>
<keyword evidence="1 2" id="KW-0413">Isomerase</keyword>